<feature type="transmembrane region" description="Helical" evidence="1">
    <location>
        <begin position="24"/>
        <end position="45"/>
    </location>
</feature>
<dbReference type="Proteomes" id="UP001603857">
    <property type="component" value="Unassembled WGS sequence"/>
</dbReference>
<protein>
    <submittedName>
        <fullName evidence="2">Uncharacterized protein</fullName>
    </submittedName>
</protein>
<comment type="caution">
    <text evidence="2">The sequence shown here is derived from an EMBL/GenBank/DDBJ whole genome shotgun (WGS) entry which is preliminary data.</text>
</comment>
<evidence type="ECO:0000256" key="1">
    <source>
        <dbReference type="SAM" id="Phobius"/>
    </source>
</evidence>
<evidence type="ECO:0000313" key="2">
    <source>
        <dbReference type="EMBL" id="KAL2317261.1"/>
    </source>
</evidence>
<name>A0ABD1L191_9FABA</name>
<reference evidence="2 3" key="1">
    <citation type="submission" date="2024-08" db="EMBL/GenBank/DDBJ databases">
        <title>Insights into the chromosomal genome structure of Flemingia macrophylla.</title>
        <authorList>
            <person name="Ding Y."/>
            <person name="Zhao Y."/>
            <person name="Bi W."/>
            <person name="Wu M."/>
            <person name="Zhao G."/>
            <person name="Gong Y."/>
            <person name="Li W."/>
            <person name="Zhang P."/>
        </authorList>
    </citation>
    <scope>NUCLEOTIDE SEQUENCE [LARGE SCALE GENOMIC DNA]</scope>
    <source>
        <strain evidence="2">DYQJB</strain>
        <tissue evidence="2">Leaf</tissue>
    </source>
</reference>
<dbReference type="AlphaFoldDB" id="A0ABD1L191"/>
<proteinExistence type="predicted"/>
<gene>
    <name evidence="2" type="ORF">Fmac_031137</name>
</gene>
<dbReference type="EMBL" id="JBGMDY010000011">
    <property type="protein sequence ID" value="KAL2317261.1"/>
    <property type="molecule type" value="Genomic_DNA"/>
</dbReference>
<keyword evidence="3" id="KW-1185">Reference proteome</keyword>
<keyword evidence="1" id="KW-1133">Transmembrane helix</keyword>
<organism evidence="2 3">
    <name type="scientific">Flemingia macrophylla</name>
    <dbReference type="NCBI Taxonomy" id="520843"/>
    <lineage>
        <taxon>Eukaryota</taxon>
        <taxon>Viridiplantae</taxon>
        <taxon>Streptophyta</taxon>
        <taxon>Embryophyta</taxon>
        <taxon>Tracheophyta</taxon>
        <taxon>Spermatophyta</taxon>
        <taxon>Magnoliopsida</taxon>
        <taxon>eudicotyledons</taxon>
        <taxon>Gunneridae</taxon>
        <taxon>Pentapetalae</taxon>
        <taxon>rosids</taxon>
        <taxon>fabids</taxon>
        <taxon>Fabales</taxon>
        <taxon>Fabaceae</taxon>
        <taxon>Papilionoideae</taxon>
        <taxon>50 kb inversion clade</taxon>
        <taxon>NPAAA clade</taxon>
        <taxon>indigoferoid/millettioid clade</taxon>
        <taxon>Phaseoleae</taxon>
        <taxon>Flemingia</taxon>
    </lineage>
</organism>
<accession>A0ABD1L191</accession>
<keyword evidence="1" id="KW-0472">Membrane</keyword>
<sequence>MIATFRDRNAIVSTRKAKKLRKSLGFGSLASVVYSSGSAVLVPLVKQKKPLAVWLLSFTLLALQFLTPEILKADLIAPRVDIIARRSPVASVSETLGDKRKLLLNIISEHQCLAPTCQVQQLMSNHFILLALLPLSVQLQ</sequence>
<keyword evidence="1" id="KW-0812">Transmembrane</keyword>
<evidence type="ECO:0000313" key="3">
    <source>
        <dbReference type="Proteomes" id="UP001603857"/>
    </source>
</evidence>